<keyword evidence="9" id="KW-1185">Reference proteome</keyword>
<dbReference type="EMBL" id="ACWF01000048">
    <property type="protein sequence ID" value="EHL78909.1"/>
    <property type="molecule type" value="Genomic_DNA"/>
</dbReference>
<comment type="similarity">
    <text evidence="1">Belongs to the aldo/keto reductase family.</text>
</comment>
<dbReference type="PROSITE" id="PS00062">
    <property type="entry name" value="ALDOKETO_REDUCTASE_2"/>
    <property type="match status" value="1"/>
</dbReference>
<dbReference type="GO" id="GO:0016616">
    <property type="term" value="F:oxidoreductase activity, acting on the CH-OH group of donors, NAD or NADP as acceptor"/>
    <property type="evidence" value="ECO:0007669"/>
    <property type="project" value="UniProtKB-ARBA"/>
</dbReference>
<evidence type="ECO:0000256" key="6">
    <source>
        <dbReference type="PIRSR" id="PIRSR000097-3"/>
    </source>
</evidence>
<dbReference type="PIRSF" id="PIRSF000097">
    <property type="entry name" value="AKR"/>
    <property type="match status" value="1"/>
</dbReference>
<evidence type="ECO:0000259" key="7">
    <source>
        <dbReference type="Pfam" id="PF00248"/>
    </source>
</evidence>
<dbReference type="PATRIC" id="fig|665952.3.peg.928"/>
<gene>
    <name evidence="8" type="ORF">HMPREF1015_02148</name>
</gene>
<dbReference type="PANTHER" id="PTHR43827">
    <property type="entry name" value="2,5-DIKETO-D-GLUCONIC ACID REDUCTASE"/>
    <property type="match status" value="1"/>
</dbReference>
<dbReference type="InterPro" id="IPR036812">
    <property type="entry name" value="NAD(P)_OxRdtase_dom_sf"/>
</dbReference>
<feature type="domain" description="NADP-dependent oxidoreductase" evidence="7">
    <location>
        <begin position="26"/>
        <end position="263"/>
    </location>
</feature>
<dbReference type="Pfam" id="PF00248">
    <property type="entry name" value="Aldo_ket_red"/>
    <property type="match status" value="1"/>
</dbReference>
<evidence type="ECO:0000256" key="1">
    <source>
        <dbReference type="ARBA" id="ARBA00007905"/>
    </source>
</evidence>
<dbReference type="InterPro" id="IPR023210">
    <property type="entry name" value="NADP_OxRdtase_dom"/>
</dbReference>
<dbReference type="CDD" id="cd19157">
    <property type="entry name" value="AKR_AKR5G1-3"/>
    <property type="match status" value="1"/>
</dbReference>
<keyword evidence="2" id="KW-0521">NADP</keyword>
<dbReference type="InterPro" id="IPR020471">
    <property type="entry name" value="AKR"/>
</dbReference>
<dbReference type="PRINTS" id="PR00069">
    <property type="entry name" value="ALDKETRDTASE"/>
</dbReference>
<dbReference type="PANTHER" id="PTHR43827:SF3">
    <property type="entry name" value="NADP-DEPENDENT OXIDOREDUCTASE DOMAIN-CONTAINING PROTEIN"/>
    <property type="match status" value="1"/>
</dbReference>
<reference evidence="8 9" key="1">
    <citation type="submission" date="2011-09" db="EMBL/GenBank/DDBJ databases">
        <title>The Genome Sequence of Bacillus smithii 7_3_47FAA.</title>
        <authorList>
            <consortium name="The Broad Institute Genome Sequencing Platform"/>
            <person name="Earl A."/>
            <person name="Ward D."/>
            <person name="Feldgarden M."/>
            <person name="Gevers D."/>
            <person name="Daigneault M."/>
            <person name="Strauss J."/>
            <person name="Allen-Vercoe E."/>
            <person name="Young S.K."/>
            <person name="Zeng Q."/>
            <person name="Gargeya S."/>
            <person name="Fitzgerald M."/>
            <person name="Haas B."/>
            <person name="Abouelleil A."/>
            <person name="Alvarado L."/>
            <person name="Arachchi H.M."/>
            <person name="Berlin A."/>
            <person name="Brown A."/>
            <person name="Chapman S.B."/>
            <person name="Chen Z."/>
            <person name="Dunbar C."/>
            <person name="Freedman E."/>
            <person name="Gearin G."/>
            <person name="Goldberg J."/>
            <person name="Griggs A."/>
            <person name="Gujja S."/>
            <person name="Heiman D."/>
            <person name="Howarth C."/>
            <person name="Larson L."/>
            <person name="Lui A."/>
            <person name="MacDonald P.J.P."/>
            <person name="Montmayeur A."/>
            <person name="Murphy C."/>
            <person name="Neiman D."/>
            <person name="Pearson M."/>
            <person name="Priest M."/>
            <person name="Roberts A."/>
            <person name="Saif S."/>
            <person name="Shea T."/>
            <person name="Shenoy N."/>
            <person name="Sisk P."/>
            <person name="Stolte C."/>
            <person name="Sykes S."/>
            <person name="Wortman J."/>
            <person name="Nusbaum C."/>
            <person name="Birren B."/>
        </authorList>
    </citation>
    <scope>NUCLEOTIDE SEQUENCE [LARGE SCALE GENOMIC DNA]</scope>
    <source>
        <strain evidence="8 9">7_3_47FAA</strain>
    </source>
</reference>
<dbReference type="RefSeq" id="WP_003353228.1">
    <property type="nucleotide sequence ID" value="NZ_JH414745.1"/>
</dbReference>
<proteinExistence type="inferred from homology"/>
<evidence type="ECO:0000313" key="9">
    <source>
        <dbReference type="Proteomes" id="UP000011747"/>
    </source>
</evidence>
<evidence type="ECO:0000256" key="5">
    <source>
        <dbReference type="PIRSR" id="PIRSR000097-2"/>
    </source>
</evidence>
<name>G9QIY7_9BACI</name>
<evidence type="ECO:0000256" key="2">
    <source>
        <dbReference type="ARBA" id="ARBA00022857"/>
    </source>
</evidence>
<dbReference type="FunFam" id="3.20.20.100:FF:000015">
    <property type="entry name" value="Oxidoreductase, aldo/keto reductase family"/>
    <property type="match status" value="1"/>
</dbReference>
<dbReference type="AlphaFoldDB" id="G9QIY7"/>
<dbReference type="InterPro" id="IPR018170">
    <property type="entry name" value="Aldo/ket_reductase_CS"/>
</dbReference>
<sequence>MVSSLQDHVTLHNGVKMPYVGLGVYKMTDKDETINAVKAALDYGYRMIDTAAFYQNEDAVGKAVKESGLSREEIFITSKVWNSDQGYDSTLKAFERSLKELDMDYLDLYLIHWPVKEKYLETWRAMERLYNEGVVKAIGVSNFQIHHLEDLMANSQEKPVVNQVELHPHLSQEPLRTFCRDHEIAVEAWSPLARARILDQEPILKEIAKNHGKTEAQVILRWHLQNEVVIIPKSVHPERIKENAELFDFQLSQEEMAQINSLNKNHRYGADPDNFDF</sequence>
<comment type="caution">
    <text evidence="8">The sequence shown here is derived from an EMBL/GenBank/DDBJ whole genome shotgun (WGS) entry which is preliminary data.</text>
</comment>
<organism evidence="8 9">
    <name type="scientific">Bacillus smithii 7_3_47FAA</name>
    <dbReference type="NCBI Taxonomy" id="665952"/>
    <lineage>
        <taxon>Bacteria</taxon>
        <taxon>Bacillati</taxon>
        <taxon>Bacillota</taxon>
        <taxon>Bacilli</taxon>
        <taxon>Bacillales</taxon>
        <taxon>Bacillaceae</taxon>
        <taxon>Bacillus</taxon>
    </lineage>
</organism>
<evidence type="ECO:0000256" key="3">
    <source>
        <dbReference type="ARBA" id="ARBA00023002"/>
    </source>
</evidence>
<accession>G9QIY7</accession>
<feature type="binding site" evidence="5">
    <location>
        <position position="112"/>
    </location>
    <ligand>
        <name>substrate</name>
    </ligand>
</feature>
<dbReference type="InterPro" id="IPR044500">
    <property type="entry name" value="AKR5G"/>
</dbReference>
<dbReference type="HOGENOM" id="CLU_023205_0_1_9"/>
<dbReference type="PROSITE" id="PS00063">
    <property type="entry name" value="ALDOKETO_REDUCTASE_3"/>
    <property type="match status" value="1"/>
</dbReference>
<dbReference type="SUPFAM" id="SSF51430">
    <property type="entry name" value="NAD(P)-linked oxidoreductase"/>
    <property type="match status" value="1"/>
</dbReference>
<feature type="active site" description="Proton donor" evidence="4">
    <location>
        <position position="54"/>
    </location>
</feature>
<dbReference type="Gene3D" id="3.20.20.100">
    <property type="entry name" value="NADP-dependent oxidoreductase domain"/>
    <property type="match status" value="1"/>
</dbReference>
<keyword evidence="3" id="KW-0560">Oxidoreductase</keyword>
<protein>
    <recommendedName>
        <fullName evidence="7">NADP-dependent oxidoreductase domain-containing protein</fullName>
    </recommendedName>
</protein>
<evidence type="ECO:0000313" key="8">
    <source>
        <dbReference type="EMBL" id="EHL78909.1"/>
    </source>
</evidence>
<evidence type="ECO:0000256" key="4">
    <source>
        <dbReference type="PIRSR" id="PIRSR000097-1"/>
    </source>
</evidence>
<dbReference type="Proteomes" id="UP000011747">
    <property type="component" value="Unassembled WGS sequence"/>
</dbReference>
<feature type="site" description="Lowers pKa of active site Tyr" evidence="6">
    <location>
        <position position="79"/>
    </location>
</feature>